<evidence type="ECO:0000313" key="2">
    <source>
        <dbReference type="Proteomes" id="UP000007431"/>
    </source>
</evidence>
<dbReference type="OrthoDB" id="3231855at2759"/>
<dbReference type="EMBL" id="GL377303">
    <property type="protein sequence ID" value="EFJ00522.1"/>
    <property type="molecule type" value="Genomic_DNA"/>
</dbReference>
<protein>
    <submittedName>
        <fullName evidence="1">Expressed protein</fullName>
    </submittedName>
</protein>
<gene>
    <name evidence="1" type="ORF">SCHCODRAFT_84643</name>
</gene>
<dbReference type="HOGENOM" id="CLU_2198500_0_0_1"/>
<dbReference type="KEGG" id="scm:SCHCO_02604668"/>
<sequence length="108" mass="11572">MLNDTQVVDGPKALEFNITGNANAVDCLRKVEQRVATLVARQLSVRSDQGSVHSGEDVVLTVTVPKGIKGAPLKRKLTNGLKEKKLTVAEDKNNARVISVVIPQKSVG</sequence>
<organism evidence="2">
    <name type="scientific">Schizophyllum commune (strain H4-8 / FGSC 9210)</name>
    <name type="common">Split gill fungus</name>
    <dbReference type="NCBI Taxonomy" id="578458"/>
    <lineage>
        <taxon>Eukaryota</taxon>
        <taxon>Fungi</taxon>
        <taxon>Dikarya</taxon>
        <taxon>Basidiomycota</taxon>
        <taxon>Agaricomycotina</taxon>
        <taxon>Agaricomycetes</taxon>
        <taxon>Agaricomycetidae</taxon>
        <taxon>Agaricales</taxon>
        <taxon>Schizophyllaceae</taxon>
        <taxon>Schizophyllum</taxon>
    </lineage>
</organism>
<proteinExistence type="predicted"/>
<keyword evidence="2" id="KW-1185">Reference proteome</keyword>
<dbReference type="AlphaFoldDB" id="D8PTK6"/>
<reference evidence="1 2" key="1">
    <citation type="journal article" date="2010" name="Nat. Biotechnol.">
        <title>Genome sequence of the model mushroom Schizophyllum commune.</title>
        <authorList>
            <person name="Ohm R.A."/>
            <person name="de Jong J.F."/>
            <person name="Lugones L.G."/>
            <person name="Aerts A."/>
            <person name="Kothe E."/>
            <person name="Stajich J.E."/>
            <person name="de Vries R.P."/>
            <person name="Record E."/>
            <person name="Levasseur A."/>
            <person name="Baker S.E."/>
            <person name="Bartholomew K.A."/>
            <person name="Coutinho P.M."/>
            <person name="Erdmann S."/>
            <person name="Fowler T.J."/>
            <person name="Gathman A.C."/>
            <person name="Lombard V."/>
            <person name="Henrissat B."/>
            <person name="Knabe N."/>
            <person name="Kuees U."/>
            <person name="Lilly W.W."/>
            <person name="Lindquist E."/>
            <person name="Lucas S."/>
            <person name="Magnuson J.K."/>
            <person name="Piumi F."/>
            <person name="Raudaskoski M."/>
            <person name="Salamov A."/>
            <person name="Schmutz J."/>
            <person name="Schwarze F.W.M.R."/>
            <person name="vanKuyk P.A."/>
            <person name="Horton J.S."/>
            <person name="Grigoriev I.V."/>
            <person name="Woesten H.A.B."/>
        </authorList>
    </citation>
    <scope>NUCLEOTIDE SEQUENCE [LARGE SCALE GENOMIC DNA]</scope>
    <source>
        <strain evidence="2">H4-8 / FGSC 9210</strain>
    </source>
</reference>
<dbReference type="InParanoid" id="D8PTK6"/>
<name>D8PTK6_SCHCM</name>
<accession>D8PTK6</accession>
<dbReference type="GeneID" id="9594760"/>
<dbReference type="Proteomes" id="UP000007431">
    <property type="component" value="Unassembled WGS sequence"/>
</dbReference>
<evidence type="ECO:0000313" key="1">
    <source>
        <dbReference type="EMBL" id="EFJ00522.1"/>
    </source>
</evidence>
<dbReference type="VEuPathDB" id="FungiDB:SCHCODRAFT_02604668"/>